<accession>A0A418MMN3</accession>
<dbReference type="InterPro" id="IPR000073">
    <property type="entry name" value="AB_hydrolase_1"/>
</dbReference>
<dbReference type="InterPro" id="IPR050266">
    <property type="entry name" value="AB_hydrolase_sf"/>
</dbReference>
<dbReference type="Pfam" id="PF00561">
    <property type="entry name" value="Abhydrolase_1"/>
    <property type="match status" value="1"/>
</dbReference>
<dbReference type="Proteomes" id="UP000283832">
    <property type="component" value="Unassembled WGS sequence"/>
</dbReference>
<dbReference type="InterPro" id="IPR029058">
    <property type="entry name" value="AB_hydrolase_fold"/>
</dbReference>
<dbReference type="Gene3D" id="3.40.50.1820">
    <property type="entry name" value="alpha/beta hydrolase"/>
    <property type="match status" value="1"/>
</dbReference>
<evidence type="ECO:0000313" key="3">
    <source>
        <dbReference type="Proteomes" id="UP000283832"/>
    </source>
</evidence>
<gene>
    <name evidence="2" type="ORF">D2L64_26600</name>
</gene>
<keyword evidence="3" id="KW-1185">Reference proteome</keyword>
<proteinExistence type="predicted"/>
<dbReference type="EMBL" id="QXEC01000051">
    <property type="protein sequence ID" value="RIV29824.1"/>
    <property type="molecule type" value="Genomic_DNA"/>
</dbReference>
<dbReference type="AlphaFoldDB" id="A0A418MMN3"/>
<dbReference type="PRINTS" id="PR00111">
    <property type="entry name" value="ABHYDROLASE"/>
</dbReference>
<dbReference type="PANTHER" id="PTHR43798:SF33">
    <property type="entry name" value="HYDROLASE, PUTATIVE (AFU_ORTHOLOGUE AFUA_2G14860)-RELATED"/>
    <property type="match status" value="1"/>
</dbReference>
<sequence>MPFTGRSGRVSSMAEHASGIRYHVYGQGQRGTFLLVHGWCGDHTFMAPLAEHLAAARARVIAVDMPGHGQSPPPPDGYGVDQMAGRLRALARELGLRRVTVIGHSLGGVWSLAAAAADPAVFTGLGLLDSAVAGAPGAAEAIAQVAGMLRDDSTGAAREQIVRSYFRPYSDPALVASVLRAMARPSTEAAYEPIAGLADYVARGGDTAALTAWRRPLLLIGTDAPFADYAHLSRLVPAAHVGQTVGSGHFMQLEVPAQVNEMVDRYLKVTG</sequence>
<dbReference type="GO" id="GO:0016020">
    <property type="term" value="C:membrane"/>
    <property type="evidence" value="ECO:0007669"/>
    <property type="project" value="TreeGrafter"/>
</dbReference>
<dbReference type="PANTHER" id="PTHR43798">
    <property type="entry name" value="MONOACYLGLYCEROL LIPASE"/>
    <property type="match status" value="1"/>
</dbReference>
<evidence type="ECO:0000259" key="1">
    <source>
        <dbReference type="Pfam" id="PF00561"/>
    </source>
</evidence>
<dbReference type="GO" id="GO:0016787">
    <property type="term" value="F:hydrolase activity"/>
    <property type="evidence" value="ECO:0007669"/>
    <property type="project" value="UniProtKB-KW"/>
</dbReference>
<dbReference type="SUPFAM" id="SSF53474">
    <property type="entry name" value="alpha/beta-Hydrolases"/>
    <property type="match status" value="1"/>
</dbReference>
<reference evidence="2 3" key="1">
    <citation type="submission" date="2018-08" db="EMBL/GenBank/DDBJ databases">
        <title>Jishengella sp. nov., isolated from a root of Azadirachta indica A. Juss. var. siamensis Valenton.</title>
        <authorList>
            <person name="Kuncharoen N."/>
            <person name="Tanasupawat S."/>
            <person name="Kudo T."/>
            <person name="Ohkuma M."/>
        </authorList>
    </citation>
    <scope>NUCLEOTIDE SEQUENCE [LARGE SCALE GENOMIC DNA]</scope>
    <source>
        <strain evidence="2 3">AZ1-13</strain>
    </source>
</reference>
<comment type="caution">
    <text evidence="2">The sequence shown here is derived from an EMBL/GenBank/DDBJ whole genome shotgun (WGS) entry which is preliminary data.</text>
</comment>
<feature type="domain" description="AB hydrolase-1" evidence="1">
    <location>
        <begin position="32"/>
        <end position="254"/>
    </location>
</feature>
<keyword evidence="2" id="KW-0378">Hydrolase</keyword>
<evidence type="ECO:0000313" key="2">
    <source>
        <dbReference type="EMBL" id="RIV29824.1"/>
    </source>
</evidence>
<organism evidence="2 3">
    <name type="scientific">Micromonospora radicis</name>
    <dbReference type="NCBI Taxonomy" id="1894971"/>
    <lineage>
        <taxon>Bacteria</taxon>
        <taxon>Bacillati</taxon>
        <taxon>Actinomycetota</taxon>
        <taxon>Actinomycetes</taxon>
        <taxon>Micromonosporales</taxon>
        <taxon>Micromonosporaceae</taxon>
        <taxon>Micromonospora</taxon>
    </lineage>
</organism>
<name>A0A418MMN3_9ACTN</name>
<protein>
    <submittedName>
        <fullName evidence="2">Alpha/beta hydrolase</fullName>
    </submittedName>
</protein>